<dbReference type="GO" id="GO:0016787">
    <property type="term" value="F:hydrolase activity"/>
    <property type="evidence" value="ECO:0007669"/>
    <property type="project" value="InterPro"/>
</dbReference>
<dbReference type="Proteomes" id="UP000247922">
    <property type="component" value="Unassembled WGS sequence"/>
</dbReference>
<feature type="domain" description="Dienelactone hydrolase" evidence="1">
    <location>
        <begin position="79"/>
        <end position="174"/>
    </location>
</feature>
<keyword evidence="3" id="KW-1185">Reference proteome</keyword>
<dbReference type="AlphaFoldDB" id="A0A2V3WDR1"/>
<evidence type="ECO:0000313" key="2">
    <source>
        <dbReference type="EMBL" id="PXW92673.1"/>
    </source>
</evidence>
<dbReference type="Gene3D" id="3.40.50.1820">
    <property type="entry name" value="alpha/beta hydrolase"/>
    <property type="match status" value="1"/>
</dbReference>
<dbReference type="InterPro" id="IPR002925">
    <property type="entry name" value="Dienelactn_hydro"/>
</dbReference>
<dbReference type="RefSeq" id="WP_110250546.1">
    <property type="nucleotide sequence ID" value="NZ_QJJR01000002.1"/>
</dbReference>
<comment type="caution">
    <text evidence="2">The sequence shown here is derived from an EMBL/GenBank/DDBJ whole genome shotgun (WGS) entry which is preliminary data.</text>
</comment>
<name>A0A2V3WDR1_9BACI</name>
<dbReference type="EMBL" id="QJJR01000002">
    <property type="protein sequence ID" value="PXW92673.1"/>
    <property type="molecule type" value="Genomic_DNA"/>
</dbReference>
<dbReference type="Pfam" id="PF01738">
    <property type="entry name" value="DLH"/>
    <property type="match status" value="1"/>
</dbReference>
<dbReference type="InterPro" id="IPR029058">
    <property type="entry name" value="AB_hydrolase_fold"/>
</dbReference>
<organism evidence="2 3">
    <name type="scientific">Streptohalobacillus salinus</name>
    <dbReference type="NCBI Taxonomy" id="621096"/>
    <lineage>
        <taxon>Bacteria</taxon>
        <taxon>Bacillati</taxon>
        <taxon>Bacillota</taxon>
        <taxon>Bacilli</taxon>
        <taxon>Bacillales</taxon>
        <taxon>Bacillaceae</taxon>
        <taxon>Streptohalobacillus</taxon>
    </lineage>
</organism>
<reference evidence="2 3" key="1">
    <citation type="submission" date="2018-05" db="EMBL/GenBank/DDBJ databases">
        <title>Genomic Encyclopedia of Type Strains, Phase IV (KMG-IV): sequencing the most valuable type-strain genomes for metagenomic binning, comparative biology and taxonomic classification.</title>
        <authorList>
            <person name="Goeker M."/>
        </authorList>
    </citation>
    <scope>NUCLEOTIDE SEQUENCE [LARGE SCALE GENOMIC DNA]</scope>
    <source>
        <strain evidence="2 3">DSM 22440</strain>
    </source>
</reference>
<dbReference type="SUPFAM" id="SSF53474">
    <property type="entry name" value="alpha/beta-Hydrolases"/>
    <property type="match status" value="1"/>
</dbReference>
<accession>A0A2V3WDR1</accession>
<evidence type="ECO:0000259" key="1">
    <source>
        <dbReference type="Pfam" id="PF01738"/>
    </source>
</evidence>
<dbReference type="OrthoDB" id="9796570at2"/>
<gene>
    <name evidence="2" type="ORF">DES38_102257</name>
</gene>
<proteinExistence type="predicted"/>
<evidence type="ECO:0000313" key="3">
    <source>
        <dbReference type="Proteomes" id="UP000247922"/>
    </source>
</evidence>
<protein>
    <submittedName>
        <fullName evidence="2">Phospholipase/carboxylesterase</fullName>
    </submittedName>
</protein>
<sequence>MQHRYIEKETDHPVFLLLHGTGGSENDLIPVAEMIDPDASILTVRGNVTENGMARFFKRLEEGVFDEEDLIKQTTHLHEFLDEASTQYGFKRDEVIALGYSNGANIAGSLLMHFKHSVRAAILYHPMVPIRDITYPDQTGMHVFIGAGEKDPLVDVAETNELIERFQSQGIEVEALITAGSHQLTHDEIAKSKQWYESMIRKK</sequence>